<feature type="region of interest" description="Disordered" evidence="4">
    <location>
        <begin position="660"/>
        <end position="696"/>
    </location>
</feature>
<feature type="region of interest" description="Disordered" evidence="4">
    <location>
        <begin position="1"/>
        <end position="23"/>
    </location>
</feature>
<evidence type="ECO:0000256" key="3">
    <source>
        <dbReference type="PROSITE-ProRule" id="PRU00023"/>
    </source>
</evidence>
<dbReference type="InterPro" id="IPR001478">
    <property type="entry name" value="PDZ"/>
</dbReference>
<dbReference type="Proteomes" id="UP001620626">
    <property type="component" value="Unassembled WGS sequence"/>
</dbReference>
<evidence type="ECO:0000256" key="1">
    <source>
        <dbReference type="ARBA" id="ARBA00023018"/>
    </source>
</evidence>
<dbReference type="SUPFAM" id="SSF47769">
    <property type="entry name" value="SAM/Pointed domain"/>
    <property type="match status" value="1"/>
</dbReference>
<feature type="compositionally biased region" description="Low complexity" evidence="4">
    <location>
        <begin position="1252"/>
        <end position="1267"/>
    </location>
</feature>
<feature type="repeat" description="ANK" evidence="3">
    <location>
        <begin position="231"/>
        <end position="263"/>
    </location>
</feature>
<feature type="region of interest" description="Disordered" evidence="4">
    <location>
        <begin position="1102"/>
        <end position="1164"/>
    </location>
</feature>
<evidence type="ECO:0000259" key="5">
    <source>
        <dbReference type="PROSITE" id="PS50105"/>
    </source>
</evidence>
<dbReference type="GO" id="GO:0014069">
    <property type="term" value="C:postsynaptic density"/>
    <property type="evidence" value="ECO:0007669"/>
    <property type="project" value="UniProtKB-SubCell"/>
</dbReference>
<feature type="compositionally biased region" description="Low complexity" evidence="4">
    <location>
        <begin position="945"/>
        <end position="957"/>
    </location>
</feature>
<dbReference type="Gene3D" id="1.25.40.20">
    <property type="entry name" value="Ankyrin repeat-containing domain"/>
    <property type="match status" value="2"/>
</dbReference>
<feature type="repeat" description="ANK" evidence="3">
    <location>
        <begin position="299"/>
        <end position="331"/>
    </location>
</feature>
<dbReference type="Pfam" id="PF00595">
    <property type="entry name" value="PDZ"/>
    <property type="match status" value="1"/>
</dbReference>
<dbReference type="PROSITE" id="PS50106">
    <property type="entry name" value="PDZ"/>
    <property type="match status" value="1"/>
</dbReference>
<feature type="compositionally biased region" description="Low complexity" evidence="4">
    <location>
        <begin position="993"/>
        <end position="1007"/>
    </location>
</feature>
<dbReference type="PANTHER" id="PTHR24135">
    <property type="entry name" value="SH3 AND MULTIPLE ANKYRIN REPEAT DOMAINS PROTEIN"/>
    <property type="match status" value="1"/>
</dbReference>
<dbReference type="PROSITE" id="PS50105">
    <property type="entry name" value="SAM_DOMAIN"/>
    <property type="match status" value="1"/>
</dbReference>
<dbReference type="InterPro" id="IPR002110">
    <property type="entry name" value="Ankyrin_rpt"/>
</dbReference>
<feature type="region of interest" description="Disordered" evidence="4">
    <location>
        <begin position="590"/>
        <end position="625"/>
    </location>
</feature>
<dbReference type="InterPro" id="IPR051569">
    <property type="entry name" value="SHANK"/>
</dbReference>
<feature type="region of interest" description="Disordered" evidence="4">
    <location>
        <begin position="890"/>
        <end position="965"/>
    </location>
</feature>
<dbReference type="PROSITE" id="PS50297">
    <property type="entry name" value="ANK_REP_REGION"/>
    <property type="match status" value="3"/>
</dbReference>
<evidence type="ECO:0000313" key="7">
    <source>
        <dbReference type="EMBL" id="KAL3113743.1"/>
    </source>
</evidence>
<feature type="compositionally biased region" description="Polar residues" evidence="4">
    <location>
        <begin position="1034"/>
        <end position="1075"/>
    </location>
</feature>
<feature type="region of interest" description="Disordered" evidence="4">
    <location>
        <begin position="812"/>
        <end position="842"/>
    </location>
</feature>
<dbReference type="PANTHER" id="PTHR24135:SF28">
    <property type="entry name" value="LD13733P"/>
    <property type="match status" value="1"/>
</dbReference>
<evidence type="ECO:0000256" key="4">
    <source>
        <dbReference type="SAM" id="MobiDB-lite"/>
    </source>
</evidence>
<dbReference type="EMBL" id="JBICBT010000437">
    <property type="protein sequence ID" value="KAL3113743.1"/>
    <property type="molecule type" value="Genomic_DNA"/>
</dbReference>
<gene>
    <name evidence="7" type="ORF">niasHT_016032</name>
</gene>
<feature type="region of interest" description="Disordered" evidence="4">
    <location>
        <begin position="405"/>
        <end position="424"/>
    </location>
</feature>
<dbReference type="SMART" id="SM00248">
    <property type="entry name" value="ANK"/>
    <property type="match status" value="6"/>
</dbReference>
<dbReference type="InterPro" id="IPR001660">
    <property type="entry name" value="SAM"/>
</dbReference>
<feature type="region of interest" description="Disordered" evidence="4">
    <location>
        <begin position="1236"/>
        <end position="1267"/>
    </location>
</feature>
<organism evidence="7 8">
    <name type="scientific">Heterodera trifolii</name>
    <dbReference type="NCBI Taxonomy" id="157864"/>
    <lineage>
        <taxon>Eukaryota</taxon>
        <taxon>Metazoa</taxon>
        <taxon>Ecdysozoa</taxon>
        <taxon>Nematoda</taxon>
        <taxon>Chromadorea</taxon>
        <taxon>Rhabditida</taxon>
        <taxon>Tylenchina</taxon>
        <taxon>Tylenchomorpha</taxon>
        <taxon>Tylenchoidea</taxon>
        <taxon>Heteroderidae</taxon>
        <taxon>Heteroderinae</taxon>
        <taxon>Heterodera</taxon>
    </lineage>
</organism>
<feature type="repeat" description="ANK" evidence="3">
    <location>
        <begin position="332"/>
        <end position="364"/>
    </location>
</feature>
<dbReference type="InterPro" id="IPR036770">
    <property type="entry name" value="Ankyrin_rpt-contain_sf"/>
</dbReference>
<feature type="compositionally biased region" description="Pro residues" evidence="4">
    <location>
        <begin position="673"/>
        <end position="694"/>
    </location>
</feature>
<keyword evidence="3" id="KW-0040">ANK repeat</keyword>
<feature type="domain" description="PDZ" evidence="6">
    <location>
        <begin position="487"/>
        <end position="585"/>
    </location>
</feature>
<feature type="compositionally biased region" description="Low complexity" evidence="4">
    <location>
        <begin position="1"/>
        <end position="21"/>
    </location>
</feature>
<dbReference type="SMART" id="SM00228">
    <property type="entry name" value="PDZ"/>
    <property type="match status" value="1"/>
</dbReference>
<name>A0ABD2LF07_9BILA</name>
<dbReference type="PROSITE" id="PS50088">
    <property type="entry name" value="ANK_REPEAT"/>
    <property type="match status" value="4"/>
</dbReference>
<feature type="repeat" description="ANK" evidence="3">
    <location>
        <begin position="264"/>
        <end position="298"/>
    </location>
</feature>
<dbReference type="InterPro" id="IPR036034">
    <property type="entry name" value="PDZ_sf"/>
</dbReference>
<dbReference type="SMART" id="SM00454">
    <property type="entry name" value="SAM"/>
    <property type="match status" value="1"/>
</dbReference>
<comment type="caution">
    <text evidence="7">The sequence shown here is derived from an EMBL/GenBank/DDBJ whole genome shotgun (WGS) entry which is preliminary data.</text>
</comment>
<evidence type="ECO:0008006" key="9">
    <source>
        <dbReference type="Google" id="ProtNLM"/>
    </source>
</evidence>
<evidence type="ECO:0000313" key="8">
    <source>
        <dbReference type="Proteomes" id="UP001620626"/>
    </source>
</evidence>
<dbReference type="Gene3D" id="2.30.42.10">
    <property type="match status" value="1"/>
</dbReference>
<dbReference type="InterPro" id="IPR013761">
    <property type="entry name" value="SAM/pointed_sf"/>
</dbReference>
<dbReference type="CDD" id="cd17091">
    <property type="entry name" value="FERM_F0_SHANK"/>
    <property type="match status" value="1"/>
</dbReference>
<accession>A0ABD2LF07</accession>
<keyword evidence="1" id="KW-0770">Synapse</keyword>
<feature type="compositionally biased region" description="Pro residues" evidence="4">
    <location>
        <begin position="909"/>
        <end position="921"/>
    </location>
</feature>
<dbReference type="Pfam" id="PF12796">
    <property type="entry name" value="Ank_2"/>
    <property type="match status" value="1"/>
</dbReference>
<feature type="region of interest" description="Disordered" evidence="4">
    <location>
        <begin position="1185"/>
        <end position="1219"/>
    </location>
</feature>
<dbReference type="Gene3D" id="1.10.150.50">
    <property type="entry name" value="Transcription Factor, Ets-1"/>
    <property type="match status" value="1"/>
</dbReference>
<comment type="subcellular location">
    <subcellularLocation>
        <location evidence="2">Postsynaptic density</location>
    </subcellularLocation>
</comment>
<feature type="region of interest" description="Disordered" evidence="4">
    <location>
        <begin position="979"/>
        <end position="1076"/>
    </location>
</feature>
<feature type="compositionally biased region" description="Polar residues" evidence="4">
    <location>
        <begin position="1128"/>
        <end position="1137"/>
    </location>
</feature>
<sequence length="1368" mass="145901">MHFPAASSSSSAGSASPSLSLHTGTADDSLSTLGDQRHLGNAIGGIVASGSAAEGRADGTLNLQIFVPDIKMQKCLCVSLDEFVWDIKFRLLRSLPQKLDKEFNFGLFLPPCDGRAGKFLLEDRQIREYPFHDCVPYVELKYKKRVYKMLRLDEKALNVVHSRTNLRKVAEAVQGRNATKVERLCAQGLDPNHHDVHGESLLTLAAGIEGNRAVIVQLVGGGAHLDFRNAEGQTCMHKAAFLSIADNLRTLLELGASPNYRDLIGLTPLYYNMLNTDSNSEVAQMLLAEAADLDVVDMHGNTAMHQACKNGLAKHVELMIYYGADTNARNVNGNTPLHVCAVNGRVDCAQVLLYRGADPTLLNRQGQSPVHVAQFVGTLAVAEVIQGHDPRNIVPFRDVPLLNPRRRLSSRQSNAPDHSLLRRRSLSHCSSSSTMASVHQHRFSGHHHPPASPCLSLASSSVMGEYGTLRRESLQQHFVFEPNIPRILVIPRGRNGFGFILRGAKDSESASDGAADCFRPSRANPALQFFEGIVPHGMAARAGLLAGDFLLEVNGVDVRSASHERVVKLIHQSGDPITLKVITVMEQSHYASPGGTLGRRNHSAPRHVSFVPPPPPQRDPSTALSYGRAVGQPTAQFCASDLPPPPVAFLPSSSVPCCSSAVNSSAHSLTRPRAPPSASPPRPPSPPPPVPPPFADQIRCASVKLGRASANRRISAAELENLMTNQPQQQNDAILMTAPMAMPNTSTTVAVEGGPKKFTSVNEMKRRKQQNAQQQQFRSNCSSANAAECCAIPLKNSNSSPDLHGAAEFRTVLRPKTPPPPPPAQKVAMARQKNHRQDGAVQQTANSIVQLPSAAAVTLPSGERQMKHSQEKQSIGASTIIVQVHHDSPTTVNSAGISQGGRNGTGTNAPPPAPPPPPPPNWLRMPLSQKKPGPSAEENASVHCASPSFSSAPSPAKGAGGGTADCRGVSAEALQSVRLRSIARDERNATPEGSANGPTSSASNSASKSEKVTPPADFDSDLRSALAKRRSKVQQKGGNEAGTSGQQNNGTMPSSTCNTTSENNDNSRSNGNGVTMVNRYNAGLSLRESVMENVAAGAVKGVPGSAVKSTPNSHSPTGAFTGCKKDSGYTSSRTSLEPSDYGDTEQQNQNHPNHHHSQHSLVPPSLPVQHRVSVLSQQMEAAASAAQSPVSLRGLSAPPAESQPQPMPLSMPNDSPSLSRRAPLLLENAVKIPAVDYDDQQPTTSCGQGTKSCSSDSGQGSSAGSEDSAEGIVVVSAVCSSPSPSFNGNSSLSAGTFKKKLVENWDFEDVAEWLASLGMGEYSKAFGRTTGRELLRFDRTRFTALGVTRIGHRQTMERSLQSFSRRSD</sequence>
<dbReference type="Pfam" id="PF00536">
    <property type="entry name" value="SAM_1"/>
    <property type="match status" value="1"/>
</dbReference>
<feature type="domain" description="SAM" evidence="5">
    <location>
        <begin position="1305"/>
        <end position="1366"/>
    </location>
</feature>
<dbReference type="SUPFAM" id="SSF48403">
    <property type="entry name" value="Ankyrin repeat"/>
    <property type="match status" value="1"/>
</dbReference>
<dbReference type="CDD" id="cd06746">
    <property type="entry name" value="PDZ_SHANK1_3-like"/>
    <property type="match status" value="1"/>
</dbReference>
<feature type="compositionally biased region" description="Polar residues" evidence="4">
    <location>
        <begin position="1107"/>
        <end position="1118"/>
    </location>
</feature>
<evidence type="ECO:0000259" key="6">
    <source>
        <dbReference type="PROSITE" id="PS50106"/>
    </source>
</evidence>
<dbReference type="SUPFAM" id="SSF50156">
    <property type="entry name" value="PDZ domain-like"/>
    <property type="match status" value="1"/>
</dbReference>
<evidence type="ECO:0000256" key="2">
    <source>
        <dbReference type="ARBA" id="ARBA00034105"/>
    </source>
</evidence>
<feature type="compositionally biased region" description="Polar residues" evidence="4">
    <location>
        <begin position="1240"/>
        <end position="1251"/>
    </location>
</feature>
<reference evidence="7 8" key="1">
    <citation type="submission" date="2024-10" db="EMBL/GenBank/DDBJ databases">
        <authorList>
            <person name="Kim D."/>
        </authorList>
    </citation>
    <scope>NUCLEOTIDE SEQUENCE [LARGE SCALE GENOMIC DNA]</scope>
    <source>
        <strain evidence="7">BH-2024</strain>
    </source>
</reference>
<proteinExistence type="predicted"/>
<keyword evidence="8" id="KW-1185">Reference proteome</keyword>
<protein>
    <recommendedName>
        <fullName evidence="9">SH3 and multiple ankyrin repeat domains protein 3</fullName>
    </recommendedName>
</protein>